<dbReference type="AlphaFoldDB" id="A0AB34IE40"/>
<reference evidence="2 3" key="1">
    <citation type="journal article" date="2024" name="Science">
        <title>Giant polyketide synthase enzymes in the biosynthesis of giant marine polyether toxins.</title>
        <authorList>
            <person name="Fallon T.R."/>
            <person name="Shende V.V."/>
            <person name="Wierzbicki I.H."/>
            <person name="Pendleton A.L."/>
            <person name="Watervoot N.F."/>
            <person name="Auber R.P."/>
            <person name="Gonzalez D.J."/>
            <person name="Wisecaver J.H."/>
            <person name="Moore B.S."/>
        </authorList>
    </citation>
    <scope>NUCLEOTIDE SEQUENCE [LARGE SCALE GENOMIC DNA]</scope>
    <source>
        <strain evidence="2 3">12B1</strain>
    </source>
</reference>
<sequence>MDKLLEKRPLDRDLLRELVERAEKKLMMPIDKTSTAGKANAEIEKLDDLDEEFNDRFKEYKNYHTLNSAKNFLTSLKEMRKIGIKGKKLDDVEEEIFDDLFSELGRNTDPKAVNIDSAEWYAKLYQGVLNLRIDALKRRVENGKKYQMHKPVYEQCNLQQLLDALDVTGGGPWAKEREQWGAHRKAWGKDAGSQGVVSGGPTGARERGGGRERRVATRAWDGEGWARGAGGPTPGEGRGGREAGGEDMARCNYRLLILILSLSLSLTPTPAVSRVHPRLPQQIPSAARR</sequence>
<feature type="region of interest" description="Disordered" evidence="1">
    <location>
        <begin position="186"/>
        <end position="244"/>
    </location>
</feature>
<gene>
    <name evidence="2" type="ORF">AB1Y20_016206</name>
</gene>
<feature type="compositionally biased region" description="Basic and acidic residues" evidence="1">
    <location>
        <begin position="204"/>
        <end position="215"/>
    </location>
</feature>
<accession>A0AB34IE40</accession>
<comment type="caution">
    <text evidence="2">The sequence shown here is derived from an EMBL/GenBank/DDBJ whole genome shotgun (WGS) entry which is preliminary data.</text>
</comment>
<feature type="compositionally biased region" description="Gly residues" evidence="1">
    <location>
        <begin position="225"/>
        <end position="237"/>
    </location>
</feature>
<organism evidence="2 3">
    <name type="scientific">Prymnesium parvum</name>
    <name type="common">Toxic golden alga</name>
    <dbReference type="NCBI Taxonomy" id="97485"/>
    <lineage>
        <taxon>Eukaryota</taxon>
        <taxon>Haptista</taxon>
        <taxon>Haptophyta</taxon>
        <taxon>Prymnesiophyceae</taxon>
        <taxon>Prymnesiales</taxon>
        <taxon>Prymnesiaceae</taxon>
        <taxon>Prymnesium</taxon>
    </lineage>
</organism>
<evidence type="ECO:0000313" key="3">
    <source>
        <dbReference type="Proteomes" id="UP001515480"/>
    </source>
</evidence>
<name>A0AB34IE40_PRYPA</name>
<evidence type="ECO:0000256" key="1">
    <source>
        <dbReference type="SAM" id="MobiDB-lite"/>
    </source>
</evidence>
<proteinExistence type="predicted"/>
<evidence type="ECO:0000313" key="2">
    <source>
        <dbReference type="EMBL" id="KAL1496243.1"/>
    </source>
</evidence>
<keyword evidence="3" id="KW-1185">Reference proteome</keyword>
<protein>
    <submittedName>
        <fullName evidence="2">Uncharacterized protein</fullName>
    </submittedName>
</protein>
<dbReference type="EMBL" id="JBGBPQ010000029">
    <property type="protein sequence ID" value="KAL1496243.1"/>
    <property type="molecule type" value="Genomic_DNA"/>
</dbReference>
<dbReference type="Proteomes" id="UP001515480">
    <property type="component" value="Unassembled WGS sequence"/>
</dbReference>